<dbReference type="GO" id="GO:0004048">
    <property type="term" value="F:anthranilate phosphoribosyltransferase activity"/>
    <property type="evidence" value="ECO:0007669"/>
    <property type="project" value="InterPro"/>
</dbReference>
<reference evidence="4" key="1">
    <citation type="submission" date="2022-07" db="EMBL/GenBank/DDBJ databases">
        <title>Complete genome sequence of Salinispirillum sp. LH10-3-1 capable of multiple carbohydrate inversion isolated from a soda lake.</title>
        <authorList>
            <person name="Liu J."/>
            <person name="Zhai Y."/>
            <person name="Zhang H."/>
            <person name="Yang H."/>
            <person name="Qu J."/>
            <person name="Li J."/>
        </authorList>
    </citation>
    <scope>NUCLEOTIDE SEQUENCE</scope>
    <source>
        <strain evidence="4">LH 10-3-1</strain>
    </source>
</reference>
<dbReference type="InterPro" id="IPR017459">
    <property type="entry name" value="Glycosyl_Trfase_fam3_N_dom"/>
</dbReference>
<dbReference type="Pfam" id="PF02885">
    <property type="entry name" value="Glycos_trans_3N"/>
    <property type="match status" value="1"/>
</dbReference>
<dbReference type="NCBIfam" id="NF006564">
    <property type="entry name" value="PRK09071.1"/>
    <property type="match status" value="1"/>
</dbReference>
<dbReference type="PANTHER" id="PTHR43285:SF4">
    <property type="entry name" value="TRANSFERASE"/>
    <property type="match status" value="1"/>
</dbReference>
<evidence type="ECO:0000259" key="3">
    <source>
        <dbReference type="Pfam" id="PF02885"/>
    </source>
</evidence>
<name>A0AB38YJJ4_9GAMM</name>
<evidence type="ECO:0000256" key="1">
    <source>
        <dbReference type="ARBA" id="ARBA00022676"/>
    </source>
</evidence>
<feature type="domain" description="Glycosyl transferase family 3 N-terminal" evidence="3">
    <location>
        <begin position="21"/>
        <end position="76"/>
    </location>
</feature>
<protein>
    <submittedName>
        <fullName evidence="4">Glycosyl transferase family protein</fullName>
    </submittedName>
</protein>
<dbReference type="PANTHER" id="PTHR43285">
    <property type="entry name" value="ANTHRANILATE PHOSPHORIBOSYLTRANSFERASE"/>
    <property type="match status" value="1"/>
</dbReference>
<accession>A0AB38YJJ4</accession>
<dbReference type="EMBL" id="CP101717">
    <property type="protein sequence ID" value="WLD59613.1"/>
    <property type="molecule type" value="Genomic_DNA"/>
</dbReference>
<dbReference type="InterPro" id="IPR036320">
    <property type="entry name" value="Glycosyl_Trfase_fam3_N_dom_sf"/>
</dbReference>
<keyword evidence="1" id="KW-0328">Glycosyltransferase</keyword>
<dbReference type="InterPro" id="IPR005940">
    <property type="entry name" value="Anthranilate_Pribosyl_Tfrase"/>
</dbReference>
<keyword evidence="2 4" id="KW-0808">Transferase</keyword>
<dbReference type="GO" id="GO:0005829">
    <property type="term" value="C:cytosol"/>
    <property type="evidence" value="ECO:0007669"/>
    <property type="project" value="TreeGrafter"/>
</dbReference>
<dbReference type="SUPFAM" id="SSF52418">
    <property type="entry name" value="Nucleoside phosphorylase/phosphoribosyltransferase catalytic domain"/>
    <property type="match status" value="1"/>
</dbReference>
<dbReference type="Gene3D" id="1.20.970.10">
    <property type="entry name" value="Transferase, Pyrimidine Nucleoside Phosphorylase, Chain C"/>
    <property type="match status" value="1"/>
</dbReference>
<organism evidence="4">
    <name type="scientific">Salinispirillum sp. LH 10-3-1</name>
    <dbReference type="NCBI Taxonomy" id="2952525"/>
    <lineage>
        <taxon>Bacteria</taxon>
        <taxon>Pseudomonadati</taxon>
        <taxon>Pseudomonadota</taxon>
        <taxon>Gammaproteobacteria</taxon>
        <taxon>Oceanospirillales</taxon>
        <taxon>Saccharospirillaceae</taxon>
        <taxon>Salinispirillum</taxon>
    </lineage>
</organism>
<dbReference type="AlphaFoldDB" id="A0AB38YJJ4"/>
<dbReference type="RefSeq" id="WP_304996905.1">
    <property type="nucleotide sequence ID" value="NZ_CP101717.1"/>
</dbReference>
<evidence type="ECO:0000256" key="2">
    <source>
        <dbReference type="ARBA" id="ARBA00022679"/>
    </source>
</evidence>
<dbReference type="GO" id="GO:0000162">
    <property type="term" value="P:L-tryptophan biosynthetic process"/>
    <property type="evidence" value="ECO:0007669"/>
    <property type="project" value="InterPro"/>
</dbReference>
<dbReference type="SUPFAM" id="SSF47648">
    <property type="entry name" value="Nucleoside phosphorylase/phosphoribosyltransferase N-terminal domain"/>
    <property type="match status" value="1"/>
</dbReference>
<dbReference type="InterPro" id="IPR035902">
    <property type="entry name" value="Nuc_phospho_transferase"/>
</dbReference>
<proteinExistence type="predicted"/>
<sequence>MIISSDTHPFAQYVRILGKGKKGSRDLTQEEAQDAMGMIVRGEVEPEQLGAFLMLLRVKEESPAEIAGFCAAVREHWQLPNVEVDMDWSCYAGKRRHLPWLILSQKLLAEMGYRQAIHGTRGHTAERLYVQDVYEQLGMPVIRHLGELENWSPSEPTFIPLEVLSPRLESIIQLRKILGLRSPVHSFSRLLNPFNAPTVLQAIFHPGYHQIHQGAGALLGYQNALVVKGDGGEFERNPDADLTLFWAHSGVTSEITLPSLFTRRHVKPDALDIDHLTGLWKGTWNDEYAEAAVLSTAALAVMAHEGLDHDAAMERVSTAWQARSRT</sequence>
<evidence type="ECO:0000313" key="4">
    <source>
        <dbReference type="EMBL" id="WLD59613.1"/>
    </source>
</evidence>
<gene>
    <name evidence="4" type="ORF">NFC81_07470</name>
</gene>
<dbReference type="Gene3D" id="3.40.1030.10">
    <property type="entry name" value="Nucleoside phosphorylase/phosphoribosyltransferase catalytic domain"/>
    <property type="match status" value="1"/>
</dbReference>